<dbReference type="Gene3D" id="1.10.150.50">
    <property type="entry name" value="Transcription Factor, Ets-1"/>
    <property type="match status" value="1"/>
</dbReference>
<feature type="domain" description="PNT" evidence="8">
    <location>
        <begin position="111"/>
        <end position="197"/>
    </location>
</feature>
<dbReference type="FunFam" id="1.10.10.10:FF:000343">
    <property type="entry name" value="Ets at 65A, isoform C"/>
    <property type="match status" value="1"/>
</dbReference>
<dbReference type="EMBL" id="VSWD01000012">
    <property type="protein sequence ID" value="KAK3086185.1"/>
    <property type="molecule type" value="Genomic_DNA"/>
</dbReference>
<dbReference type="PROSITE" id="PS00345">
    <property type="entry name" value="ETS_DOMAIN_1"/>
    <property type="match status" value="1"/>
</dbReference>
<evidence type="ECO:0000256" key="2">
    <source>
        <dbReference type="ARBA" id="ARBA00005562"/>
    </source>
</evidence>
<evidence type="ECO:0000256" key="4">
    <source>
        <dbReference type="ARBA" id="ARBA00023242"/>
    </source>
</evidence>
<keyword evidence="10" id="KW-1185">Reference proteome</keyword>
<evidence type="ECO:0000259" key="7">
    <source>
        <dbReference type="PROSITE" id="PS50061"/>
    </source>
</evidence>
<comment type="similarity">
    <text evidence="2 5">Belongs to the ETS family.</text>
</comment>
<organism evidence="9 10">
    <name type="scientific">Pinctada imbricata</name>
    <name type="common">Atlantic pearl-oyster</name>
    <name type="synonym">Pinctada martensii</name>
    <dbReference type="NCBI Taxonomy" id="66713"/>
    <lineage>
        <taxon>Eukaryota</taxon>
        <taxon>Metazoa</taxon>
        <taxon>Spiralia</taxon>
        <taxon>Lophotrochozoa</taxon>
        <taxon>Mollusca</taxon>
        <taxon>Bivalvia</taxon>
        <taxon>Autobranchia</taxon>
        <taxon>Pteriomorphia</taxon>
        <taxon>Pterioida</taxon>
        <taxon>Pterioidea</taxon>
        <taxon>Pteriidae</taxon>
        <taxon>Pinctada</taxon>
    </lineage>
</organism>
<dbReference type="GO" id="GO:0005634">
    <property type="term" value="C:nucleus"/>
    <property type="evidence" value="ECO:0007669"/>
    <property type="project" value="UniProtKB-SubCell"/>
</dbReference>
<protein>
    <submittedName>
        <fullName evidence="9">Uncharacterized protein</fullName>
    </submittedName>
</protein>
<dbReference type="Pfam" id="PF00178">
    <property type="entry name" value="Ets"/>
    <property type="match status" value="1"/>
</dbReference>
<name>A0AA88XKV3_PINIB</name>
<comment type="caution">
    <text evidence="9">The sequence shown here is derived from an EMBL/GenBank/DDBJ whole genome shotgun (WGS) entry which is preliminary data.</text>
</comment>
<reference evidence="9" key="1">
    <citation type="submission" date="2019-08" db="EMBL/GenBank/DDBJ databases">
        <title>The improved chromosome-level genome for the pearl oyster Pinctada fucata martensii using PacBio sequencing and Hi-C.</title>
        <authorList>
            <person name="Zheng Z."/>
        </authorList>
    </citation>
    <scope>NUCLEOTIDE SEQUENCE</scope>
    <source>
        <strain evidence="9">ZZ-2019</strain>
        <tissue evidence="9">Adductor muscle</tissue>
    </source>
</reference>
<dbReference type="AlphaFoldDB" id="A0AA88XKV3"/>
<dbReference type="PRINTS" id="PR00454">
    <property type="entry name" value="ETSDOMAIN"/>
</dbReference>
<dbReference type="PROSITE" id="PS50061">
    <property type="entry name" value="ETS_DOMAIN_3"/>
    <property type="match status" value="1"/>
</dbReference>
<dbReference type="Gene3D" id="1.10.10.10">
    <property type="entry name" value="Winged helix-like DNA-binding domain superfamily/Winged helix DNA-binding domain"/>
    <property type="match status" value="1"/>
</dbReference>
<dbReference type="SUPFAM" id="SSF47769">
    <property type="entry name" value="SAM/Pointed domain"/>
    <property type="match status" value="1"/>
</dbReference>
<feature type="domain" description="ETS" evidence="7">
    <location>
        <begin position="248"/>
        <end position="328"/>
    </location>
</feature>
<dbReference type="InterPro" id="IPR000418">
    <property type="entry name" value="Ets_dom"/>
</dbReference>
<evidence type="ECO:0000256" key="5">
    <source>
        <dbReference type="RuleBase" id="RU004019"/>
    </source>
</evidence>
<dbReference type="GO" id="GO:0030154">
    <property type="term" value="P:cell differentiation"/>
    <property type="evidence" value="ECO:0007669"/>
    <property type="project" value="TreeGrafter"/>
</dbReference>
<dbReference type="InterPro" id="IPR046328">
    <property type="entry name" value="ETS_fam"/>
</dbReference>
<dbReference type="InterPro" id="IPR036388">
    <property type="entry name" value="WH-like_DNA-bd_sf"/>
</dbReference>
<dbReference type="Proteomes" id="UP001186944">
    <property type="component" value="Unassembled WGS sequence"/>
</dbReference>
<dbReference type="Pfam" id="PF02198">
    <property type="entry name" value="SAM_PNT"/>
    <property type="match status" value="1"/>
</dbReference>
<evidence type="ECO:0000313" key="9">
    <source>
        <dbReference type="EMBL" id="KAK3086185.1"/>
    </source>
</evidence>
<dbReference type="GO" id="GO:0043565">
    <property type="term" value="F:sequence-specific DNA binding"/>
    <property type="evidence" value="ECO:0007669"/>
    <property type="project" value="InterPro"/>
</dbReference>
<evidence type="ECO:0000256" key="3">
    <source>
        <dbReference type="ARBA" id="ARBA00023125"/>
    </source>
</evidence>
<dbReference type="PROSITE" id="PS00346">
    <property type="entry name" value="ETS_DOMAIN_2"/>
    <property type="match status" value="1"/>
</dbReference>
<sequence length="417" mass="47006">MAQYYNYQRSAFETIPNLAPSIDPNNPYGSAGDPMLSRVADVDELNPFDTSSYTQMAKAMMPYNQSHKQPLSQPTTGYYQSDIKPVPGNVDYKSFEPFNLIKPKTEQDVDSTSGGCAPHSKKVIVPADPHTWSSTNVQQWLEWAKQEYNLRDLESSRFRQMDGKTLCEMSKEHFQEYCSPHSAECLYAHLSFLRNGATQNATANSSGSTVSSYTHNSGGSYVTKTEPGFSKSPWPTQPSPSTQGSGQIQLWQFLLELLSDRRNCGCITWEGSNGEFKLVDPDEVARRWGERKSKPNMNYDKLSRALRYYYDKNIMTKVHGKRYAYKFDFVGLTQAMQPATPESSSYRYQADMLGMPGYSSPRLNYLSAHAPIPATTTPGLFSPPNPYWQTTPFTNIPNHMMTPHPGHLPSHMGSFYS</sequence>
<dbReference type="InterPro" id="IPR013761">
    <property type="entry name" value="SAM/pointed_sf"/>
</dbReference>
<dbReference type="PROSITE" id="PS51433">
    <property type="entry name" value="PNT"/>
    <property type="match status" value="1"/>
</dbReference>
<dbReference type="PANTHER" id="PTHR11849">
    <property type="entry name" value="ETS"/>
    <property type="match status" value="1"/>
</dbReference>
<accession>A0AA88XKV3</accession>
<dbReference type="SMART" id="SM00413">
    <property type="entry name" value="ETS"/>
    <property type="match status" value="1"/>
</dbReference>
<feature type="region of interest" description="Disordered" evidence="6">
    <location>
        <begin position="222"/>
        <end position="245"/>
    </location>
</feature>
<proteinExistence type="inferred from homology"/>
<evidence type="ECO:0000259" key="8">
    <source>
        <dbReference type="PROSITE" id="PS51433"/>
    </source>
</evidence>
<dbReference type="InterPro" id="IPR003118">
    <property type="entry name" value="Pointed_dom"/>
</dbReference>
<dbReference type="InterPro" id="IPR036390">
    <property type="entry name" value="WH_DNA-bd_sf"/>
</dbReference>
<dbReference type="SUPFAM" id="SSF46785">
    <property type="entry name" value="Winged helix' DNA-binding domain"/>
    <property type="match status" value="1"/>
</dbReference>
<evidence type="ECO:0000313" key="10">
    <source>
        <dbReference type="Proteomes" id="UP001186944"/>
    </source>
</evidence>
<dbReference type="PANTHER" id="PTHR11849:SF304">
    <property type="entry name" value="DNA-BINDING PROTEIN D-ETS-3"/>
    <property type="match status" value="1"/>
</dbReference>
<gene>
    <name evidence="9" type="ORF">FSP39_014897</name>
</gene>
<evidence type="ECO:0000256" key="6">
    <source>
        <dbReference type="SAM" id="MobiDB-lite"/>
    </source>
</evidence>
<comment type="subcellular location">
    <subcellularLocation>
        <location evidence="1 5">Nucleus</location>
    </subcellularLocation>
</comment>
<dbReference type="GO" id="GO:0000981">
    <property type="term" value="F:DNA-binding transcription factor activity, RNA polymerase II-specific"/>
    <property type="evidence" value="ECO:0007669"/>
    <property type="project" value="TreeGrafter"/>
</dbReference>
<evidence type="ECO:0000256" key="1">
    <source>
        <dbReference type="ARBA" id="ARBA00004123"/>
    </source>
</evidence>
<keyword evidence="4 5" id="KW-0539">Nucleus</keyword>
<keyword evidence="3 5" id="KW-0238">DNA-binding</keyword>
<dbReference type="SMART" id="SM00251">
    <property type="entry name" value="SAM_PNT"/>
    <property type="match status" value="1"/>
</dbReference>